<dbReference type="EMBL" id="JAVRHZ010000001">
    <property type="protein sequence ID" value="MDT0554527.1"/>
    <property type="molecule type" value="Genomic_DNA"/>
</dbReference>
<comment type="caution">
    <text evidence="1">The sequence shown here is derived from an EMBL/GenBank/DDBJ whole genome shotgun (WGS) entry which is preliminary data.</text>
</comment>
<sequence length="75" mass="8655">MEVLLKEAAAFEKSKMSHMSTSDRVAASREAKRLILAINEFYKKNKDAKLMDVMKRLTEKKKKIEKRLKGTPLTT</sequence>
<keyword evidence="2" id="KW-1185">Reference proteome</keyword>
<organism evidence="1 2">
    <name type="scientific">Patiriisocius hiemis</name>
    <dbReference type="NCBI Taxonomy" id="3075604"/>
    <lineage>
        <taxon>Bacteria</taxon>
        <taxon>Pseudomonadati</taxon>
        <taxon>Bacteroidota</taxon>
        <taxon>Flavobacteriia</taxon>
        <taxon>Flavobacteriales</taxon>
        <taxon>Flavobacteriaceae</taxon>
        <taxon>Patiriisocius</taxon>
    </lineage>
</organism>
<accession>A0ABU2Y8M4</accession>
<gene>
    <name evidence="1" type="ORF">RM538_00815</name>
</gene>
<protein>
    <submittedName>
        <fullName evidence="1">Uncharacterized protein</fullName>
    </submittedName>
</protein>
<proteinExistence type="predicted"/>
<evidence type="ECO:0000313" key="2">
    <source>
        <dbReference type="Proteomes" id="UP001254488"/>
    </source>
</evidence>
<name>A0ABU2Y8M4_9FLAO</name>
<evidence type="ECO:0000313" key="1">
    <source>
        <dbReference type="EMBL" id="MDT0554527.1"/>
    </source>
</evidence>
<reference evidence="1 2" key="1">
    <citation type="submission" date="2023-09" db="EMBL/GenBank/DDBJ databases">
        <authorList>
            <person name="Rey-Velasco X."/>
        </authorList>
    </citation>
    <scope>NUCLEOTIDE SEQUENCE [LARGE SCALE GENOMIC DNA]</scope>
    <source>
        <strain evidence="1 2">W242</strain>
    </source>
</reference>
<dbReference type="RefSeq" id="WP_311331489.1">
    <property type="nucleotide sequence ID" value="NZ_JAVRHZ010000001.1"/>
</dbReference>
<dbReference type="Proteomes" id="UP001254488">
    <property type="component" value="Unassembled WGS sequence"/>
</dbReference>